<dbReference type="EMBL" id="BMIT01000010">
    <property type="protein sequence ID" value="GGF00735.1"/>
    <property type="molecule type" value="Genomic_DNA"/>
</dbReference>
<name>A0ABQ1TS12_9GAMM</name>
<reference evidence="3" key="1">
    <citation type="journal article" date="2019" name="Int. J. Syst. Evol. Microbiol.">
        <title>The Global Catalogue of Microorganisms (GCM) 10K type strain sequencing project: providing services to taxonomists for standard genome sequencing and annotation.</title>
        <authorList>
            <consortium name="The Broad Institute Genomics Platform"/>
            <consortium name="The Broad Institute Genome Sequencing Center for Infectious Disease"/>
            <person name="Wu L."/>
            <person name="Ma J."/>
        </authorList>
    </citation>
    <scope>NUCLEOTIDE SEQUENCE [LARGE SCALE GENOMIC DNA]</scope>
    <source>
        <strain evidence="3">CGMCC 1.15394</strain>
    </source>
</reference>
<comment type="caution">
    <text evidence="2">The sequence shown here is derived from an EMBL/GenBank/DDBJ whole genome shotgun (WGS) entry which is preliminary data.</text>
</comment>
<feature type="transmembrane region" description="Helical" evidence="1">
    <location>
        <begin position="9"/>
        <end position="30"/>
    </location>
</feature>
<accession>A0ABQ1TS12</accession>
<gene>
    <name evidence="2" type="ORF">GCM10008027_27050</name>
</gene>
<evidence type="ECO:0000313" key="2">
    <source>
        <dbReference type="EMBL" id="GGF00735.1"/>
    </source>
</evidence>
<keyword evidence="1" id="KW-1133">Transmembrane helix</keyword>
<dbReference type="Proteomes" id="UP000638462">
    <property type="component" value="Unassembled WGS sequence"/>
</dbReference>
<organism evidence="2 3">
    <name type="scientific">Pseudoalteromonas gelatinilytica</name>
    <dbReference type="NCBI Taxonomy" id="1703256"/>
    <lineage>
        <taxon>Bacteria</taxon>
        <taxon>Pseudomonadati</taxon>
        <taxon>Pseudomonadota</taxon>
        <taxon>Gammaproteobacteria</taxon>
        <taxon>Alteromonadales</taxon>
        <taxon>Pseudoalteromonadaceae</taxon>
        <taxon>Pseudoalteromonas</taxon>
    </lineage>
</organism>
<protein>
    <submittedName>
        <fullName evidence="2">Uncharacterized protein</fullName>
    </submittedName>
</protein>
<dbReference type="RefSeq" id="WP_188729611.1">
    <property type="nucleotide sequence ID" value="NZ_BMIT01000010.1"/>
</dbReference>
<proteinExistence type="predicted"/>
<evidence type="ECO:0000256" key="1">
    <source>
        <dbReference type="SAM" id="Phobius"/>
    </source>
</evidence>
<evidence type="ECO:0000313" key="3">
    <source>
        <dbReference type="Proteomes" id="UP000638462"/>
    </source>
</evidence>
<sequence length="127" mass="14771">MKINIPRKVLYGVAAPALIVYIALNIHVYVTNDSKYYSENPDEALSEFYIALAEQLKNNPNTEFINKLSESYRDKVIDDEEFMALARIQIEQKKLITVSYKEKIVFDDAKAKFAESWEKYQNENPVL</sequence>
<keyword evidence="3" id="KW-1185">Reference proteome</keyword>
<keyword evidence="1" id="KW-0472">Membrane</keyword>
<keyword evidence="1" id="KW-0812">Transmembrane</keyword>